<proteinExistence type="predicted"/>
<evidence type="ECO:0000313" key="2">
    <source>
        <dbReference type="Proteomes" id="UP000050741"/>
    </source>
</evidence>
<dbReference type="Proteomes" id="UP000050741">
    <property type="component" value="Unassembled WGS sequence"/>
</dbReference>
<feature type="chain" id="PRO_5008147803" evidence="1">
    <location>
        <begin position="20"/>
        <end position="183"/>
    </location>
</feature>
<sequence length="183" mass="20907">MYHHYLLLVLLALVVGCVADHDVYWISVHLTPSLYNDDHKYYVEAACSTNTLLKTNASSVSMEKFDLAELVIGDKSDICLGQYLIGVGMLNKQDLLNKQDWSTWSAPHKSTSETFKKGENIINHDINFGNYFKLNILPNLAETFNSKMLYRVNVYCAGKERVEFKTYTQSKTMVVFNTVLSKF</sequence>
<accession>A0A183CNI5</accession>
<protein>
    <submittedName>
        <fullName evidence="3">Uncharacterized protein</fullName>
    </submittedName>
</protein>
<keyword evidence="1" id="KW-0732">Signal</keyword>
<dbReference type="AlphaFoldDB" id="A0A183CNI5"/>
<dbReference type="WBParaSite" id="GPLIN_001444200">
    <property type="protein sequence ID" value="GPLIN_001444200"/>
    <property type="gene ID" value="GPLIN_001444200"/>
</dbReference>
<name>A0A183CNI5_GLOPA</name>
<reference evidence="2" key="1">
    <citation type="submission" date="2014-05" db="EMBL/GenBank/DDBJ databases">
        <title>The genome and life-stage specific transcriptomes of Globodera pallida elucidate key aspects of plant parasitism by a cyst nematode.</title>
        <authorList>
            <person name="Cotton J.A."/>
            <person name="Lilley C.J."/>
            <person name="Jones L.M."/>
            <person name="Kikuchi T."/>
            <person name="Reid A.J."/>
            <person name="Thorpe P."/>
            <person name="Tsai I.J."/>
            <person name="Beasley H."/>
            <person name="Blok V."/>
            <person name="Cock P.J.A."/>
            <person name="Van den Akker S.E."/>
            <person name="Holroyd N."/>
            <person name="Hunt M."/>
            <person name="Mantelin S."/>
            <person name="Naghra H."/>
            <person name="Pain A."/>
            <person name="Palomares-Rius J.E."/>
            <person name="Zarowiecki M."/>
            <person name="Berriman M."/>
            <person name="Jones J.T."/>
            <person name="Urwin P.E."/>
        </authorList>
    </citation>
    <scope>NUCLEOTIDE SEQUENCE [LARGE SCALE GENOMIC DNA]</scope>
    <source>
        <strain evidence="2">Lindley</strain>
    </source>
</reference>
<reference evidence="3" key="2">
    <citation type="submission" date="2016-06" db="UniProtKB">
        <authorList>
            <consortium name="WormBaseParasite"/>
        </authorList>
    </citation>
    <scope>IDENTIFICATION</scope>
</reference>
<evidence type="ECO:0000256" key="1">
    <source>
        <dbReference type="SAM" id="SignalP"/>
    </source>
</evidence>
<organism evidence="2 3">
    <name type="scientific">Globodera pallida</name>
    <name type="common">Potato cyst nematode worm</name>
    <name type="synonym">Heterodera pallida</name>
    <dbReference type="NCBI Taxonomy" id="36090"/>
    <lineage>
        <taxon>Eukaryota</taxon>
        <taxon>Metazoa</taxon>
        <taxon>Ecdysozoa</taxon>
        <taxon>Nematoda</taxon>
        <taxon>Chromadorea</taxon>
        <taxon>Rhabditida</taxon>
        <taxon>Tylenchina</taxon>
        <taxon>Tylenchomorpha</taxon>
        <taxon>Tylenchoidea</taxon>
        <taxon>Heteroderidae</taxon>
        <taxon>Heteroderinae</taxon>
        <taxon>Globodera</taxon>
    </lineage>
</organism>
<evidence type="ECO:0000313" key="3">
    <source>
        <dbReference type="WBParaSite" id="GPLIN_001444200"/>
    </source>
</evidence>
<feature type="signal peptide" evidence="1">
    <location>
        <begin position="1"/>
        <end position="19"/>
    </location>
</feature>
<keyword evidence="2" id="KW-1185">Reference proteome</keyword>